<reference evidence="1" key="1">
    <citation type="submission" date="2019-12" db="EMBL/GenBank/DDBJ databases">
        <title>Genome sequencing and annotation of Brassica cretica.</title>
        <authorList>
            <person name="Studholme D.J."/>
            <person name="Sarris P."/>
        </authorList>
    </citation>
    <scope>NUCLEOTIDE SEQUENCE</scope>
    <source>
        <strain evidence="1">PFS-109/04</strain>
        <tissue evidence="1">Leaf</tissue>
    </source>
</reference>
<comment type="caution">
    <text evidence="1">The sequence shown here is derived from an EMBL/GenBank/DDBJ whole genome shotgun (WGS) entry which is preliminary data.</text>
</comment>
<accession>A0A8S9R1M8</accession>
<dbReference type="EMBL" id="QGKX02000996">
    <property type="protein sequence ID" value="KAF3554931.1"/>
    <property type="molecule type" value="Genomic_DNA"/>
</dbReference>
<gene>
    <name evidence="1" type="ORF">F2Q69_00013310</name>
</gene>
<organism evidence="1 2">
    <name type="scientific">Brassica cretica</name>
    <name type="common">Mustard</name>
    <dbReference type="NCBI Taxonomy" id="69181"/>
    <lineage>
        <taxon>Eukaryota</taxon>
        <taxon>Viridiplantae</taxon>
        <taxon>Streptophyta</taxon>
        <taxon>Embryophyta</taxon>
        <taxon>Tracheophyta</taxon>
        <taxon>Spermatophyta</taxon>
        <taxon>Magnoliopsida</taxon>
        <taxon>eudicotyledons</taxon>
        <taxon>Gunneridae</taxon>
        <taxon>Pentapetalae</taxon>
        <taxon>rosids</taxon>
        <taxon>malvids</taxon>
        <taxon>Brassicales</taxon>
        <taxon>Brassicaceae</taxon>
        <taxon>Brassiceae</taxon>
        <taxon>Brassica</taxon>
    </lineage>
</organism>
<dbReference type="AlphaFoldDB" id="A0A8S9R1M8"/>
<evidence type="ECO:0000313" key="2">
    <source>
        <dbReference type="Proteomes" id="UP000712600"/>
    </source>
</evidence>
<name>A0A8S9R1M8_BRACR</name>
<dbReference type="Proteomes" id="UP000712600">
    <property type="component" value="Unassembled WGS sequence"/>
</dbReference>
<protein>
    <submittedName>
        <fullName evidence="1">Uncharacterized protein</fullName>
    </submittedName>
</protein>
<evidence type="ECO:0000313" key="1">
    <source>
        <dbReference type="EMBL" id="KAF3554931.1"/>
    </source>
</evidence>
<sequence>MQCHLWFPLPEAVVQLFCLFGLAIGQVSLRGLQHVVGILVLSYERGLPLDVDHLEGMLMPVGSLAIVQLSPRNNMAIIAGFVSNYHDWKNFFFYVRIDNASVEESCIPILRTTWGRKVTNPFPPTPNGLCTFRDLLRGGEFYWASFTPKWVHHAVVLHRSRFQYDLPVEEGKESSMEGFVTCEAPSGRRKSRTRKDKHIVVVDDAADGECFHEDILGDYLNRGEPIDLDELLGFDVPAAENGSSQGPEFTKASRMVNGEACMAQFRVEMADKEIARLRDELERSRRCEGELTAKEIRHAYR</sequence>
<proteinExistence type="predicted"/>